<dbReference type="SUPFAM" id="SSF48452">
    <property type="entry name" value="TPR-like"/>
    <property type="match status" value="2"/>
</dbReference>
<evidence type="ECO:0000256" key="14">
    <source>
        <dbReference type="ARBA" id="ARBA00023004"/>
    </source>
</evidence>
<dbReference type="PROSITE" id="PS50293">
    <property type="entry name" value="TPR_REGION"/>
    <property type="match status" value="1"/>
</dbReference>
<evidence type="ECO:0000256" key="18">
    <source>
        <dbReference type="ARBA" id="ARBA00030800"/>
    </source>
</evidence>
<comment type="function">
    <text evidence="17">Member of the two-component regulatory system NreB/NreC involved in the control of dissimilatory nitrate/nitrite reduction in response to oxygen. NreB functions as a direct oxygen sensor histidine kinase which is autophosphorylated, in the absence of oxygen, probably at the conserved histidine residue, and transfers its phosphate group probably to a conserved aspartate residue of NreC. NreB/NreC activates the expression of the nitrate (narGHJI) and nitrite (nir) reductase operons, as well as the putative nitrate transporter gene narT.</text>
</comment>
<evidence type="ECO:0000256" key="20">
    <source>
        <dbReference type="SAM" id="Coils"/>
    </source>
</evidence>
<evidence type="ECO:0000256" key="5">
    <source>
        <dbReference type="ARBA" id="ARBA00017322"/>
    </source>
</evidence>
<evidence type="ECO:0000256" key="4">
    <source>
        <dbReference type="ARBA" id="ARBA00012438"/>
    </source>
</evidence>
<keyword evidence="11" id="KW-0547">Nucleotide-binding</keyword>
<evidence type="ECO:0000256" key="7">
    <source>
        <dbReference type="ARBA" id="ARBA00022490"/>
    </source>
</evidence>
<evidence type="ECO:0000256" key="17">
    <source>
        <dbReference type="ARBA" id="ARBA00024827"/>
    </source>
</evidence>
<keyword evidence="21" id="KW-0472">Membrane</keyword>
<dbReference type="GO" id="GO:0051539">
    <property type="term" value="F:4 iron, 4 sulfur cluster binding"/>
    <property type="evidence" value="ECO:0007669"/>
    <property type="project" value="UniProtKB-KW"/>
</dbReference>
<keyword evidence="21" id="KW-1133">Transmembrane helix</keyword>
<dbReference type="Gene3D" id="1.25.40.10">
    <property type="entry name" value="Tetratricopeptide repeat domain"/>
    <property type="match status" value="2"/>
</dbReference>
<dbReference type="GO" id="GO:0005737">
    <property type="term" value="C:cytoplasm"/>
    <property type="evidence" value="ECO:0007669"/>
    <property type="project" value="UniProtKB-SubCell"/>
</dbReference>
<feature type="domain" description="Histidine kinase" evidence="22">
    <location>
        <begin position="475"/>
        <end position="667"/>
    </location>
</feature>
<sequence>MLLLLLVFYACTKKNAANQTTTSSDDSLTSYMSKANDFSATTKKRQDYIQKAFGIIINQPNDSLQRANLFRVANRYYNLNDWAGYHKIAIIVLENAKTSNDTVSTAKAYSYLGDYYGSQGVSDSAFMYYFKAEKIYLQRNDNLNLAKARLNKAQLQYNESDFSGSEISIFKALRVIKGEKANDIVYELYNLLGLVYNELGEFDKAIEFHNKALASINDETTPVEFQSKATSLNNMGLVYQNLNQYKKAIPYFQKGLEQKKDLILYKPPLYAMLLDNLGYSRYKLKDPNGLPKLLFQSLELRDSLQLTIGVIISKIHLSEYFASKNDTIKALQYSKEALKTAKTSKNNRNALLALKQLAIIEPKKASIYNKEYIHINDSLQKAERKIGDKFTRIEYETDEIKQENTDLTTQNRNLVYIFGSILILGMFLYIIKAQKAKTRELLYKQEQQKVNEEIYNLMISQQGNVETIRIKEKKRVAQELHDGVLGRMFGVRMNLDSLNKIHDESASYQRNSYLTELKNIEQDIREISHDLNREKSELINNFVAIVDNLFEDQKKTFKSKLVSNIDSNIKWESMSNANKINLYRIIQESLQNINKYANADSINVEFKKEIDNLLLQISDDGVGFNVNRAKKGIGLQNMLSRINECNGTFEIKSKKGEGTIITVTVPI</sequence>
<keyword evidence="6" id="KW-0004">4Fe-4S</keyword>
<keyword evidence="9" id="KW-0808">Transferase</keyword>
<evidence type="ECO:0000256" key="3">
    <source>
        <dbReference type="ARBA" id="ARBA00004496"/>
    </source>
</evidence>
<keyword evidence="24" id="KW-1185">Reference proteome</keyword>
<dbReference type="Proteomes" id="UP000646211">
    <property type="component" value="Unassembled WGS sequence"/>
</dbReference>
<dbReference type="EMBL" id="JADHEC010000003">
    <property type="protein sequence ID" value="MBF2707420.1"/>
    <property type="molecule type" value="Genomic_DNA"/>
</dbReference>
<proteinExistence type="predicted"/>
<keyword evidence="8" id="KW-0597">Phosphoprotein</keyword>
<gene>
    <name evidence="23" type="ORF">IR213_02250</name>
</gene>
<evidence type="ECO:0000259" key="22">
    <source>
        <dbReference type="PROSITE" id="PS50109"/>
    </source>
</evidence>
<dbReference type="PRINTS" id="PR00344">
    <property type="entry name" value="BCTRLSENSOR"/>
</dbReference>
<dbReference type="InterPro" id="IPR011990">
    <property type="entry name" value="TPR-like_helical_dom_sf"/>
</dbReference>
<evidence type="ECO:0000256" key="15">
    <source>
        <dbReference type="ARBA" id="ARBA00023012"/>
    </source>
</evidence>
<evidence type="ECO:0000256" key="16">
    <source>
        <dbReference type="ARBA" id="ARBA00023014"/>
    </source>
</evidence>
<evidence type="ECO:0000256" key="10">
    <source>
        <dbReference type="ARBA" id="ARBA00022723"/>
    </source>
</evidence>
<dbReference type="Pfam" id="PF07730">
    <property type="entry name" value="HisKA_3"/>
    <property type="match status" value="1"/>
</dbReference>
<dbReference type="GO" id="GO:0005524">
    <property type="term" value="F:ATP binding"/>
    <property type="evidence" value="ECO:0007669"/>
    <property type="project" value="UniProtKB-KW"/>
</dbReference>
<dbReference type="AlphaFoldDB" id="A0A930U8H3"/>
<keyword evidence="14" id="KW-0408">Iron</keyword>
<evidence type="ECO:0000256" key="6">
    <source>
        <dbReference type="ARBA" id="ARBA00022485"/>
    </source>
</evidence>
<keyword evidence="20" id="KW-0175">Coiled coil</keyword>
<dbReference type="InterPro" id="IPR004358">
    <property type="entry name" value="Sig_transdc_His_kin-like_C"/>
</dbReference>
<dbReference type="InterPro" id="IPR005467">
    <property type="entry name" value="His_kinase_dom"/>
</dbReference>
<evidence type="ECO:0000256" key="9">
    <source>
        <dbReference type="ARBA" id="ARBA00022679"/>
    </source>
</evidence>
<keyword evidence="19" id="KW-0802">TPR repeat</keyword>
<name>A0A930U8H3_9FLAO</name>
<dbReference type="Pfam" id="PF02518">
    <property type="entry name" value="HATPase_c"/>
    <property type="match status" value="1"/>
</dbReference>
<evidence type="ECO:0000256" key="19">
    <source>
        <dbReference type="PROSITE-ProRule" id="PRU00339"/>
    </source>
</evidence>
<keyword evidence="16" id="KW-0411">Iron-sulfur</keyword>
<keyword evidence="10" id="KW-0479">Metal-binding</keyword>
<dbReference type="EC" id="2.7.13.3" evidence="4"/>
<evidence type="ECO:0000313" key="23">
    <source>
        <dbReference type="EMBL" id="MBF2707420.1"/>
    </source>
</evidence>
<organism evidence="23 24">
    <name type="scientific">Flavobacterium soyangense</name>
    <dbReference type="NCBI Taxonomy" id="2023265"/>
    <lineage>
        <taxon>Bacteria</taxon>
        <taxon>Pseudomonadati</taxon>
        <taxon>Bacteroidota</taxon>
        <taxon>Flavobacteriia</taxon>
        <taxon>Flavobacteriales</taxon>
        <taxon>Flavobacteriaceae</taxon>
        <taxon>Flavobacterium</taxon>
    </lineage>
</organism>
<dbReference type="InterPro" id="IPR011712">
    <property type="entry name" value="Sig_transdc_His_kin_sub3_dim/P"/>
</dbReference>
<dbReference type="GO" id="GO:0046983">
    <property type="term" value="F:protein dimerization activity"/>
    <property type="evidence" value="ECO:0007669"/>
    <property type="project" value="InterPro"/>
</dbReference>
<evidence type="ECO:0000256" key="12">
    <source>
        <dbReference type="ARBA" id="ARBA00022777"/>
    </source>
</evidence>
<comment type="subcellular location">
    <subcellularLocation>
        <location evidence="3">Cytoplasm</location>
    </subcellularLocation>
</comment>
<dbReference type="PROSITE" id="PS50109">
    <property type="entry name" value="HIS_KIN"/>
    <property type="match status" value="1"/>
</dbReference>
<dbReference type="GO" id="GO:0000155">
    <property type="term" value="F:phosphorelay sensor kinase activity"/>
    <property type="evidence" value="ECO:0007669"/>
    <property type="project" value="InterPro"/>
</dbReference>
<dbReference type="InterPro" id="IPR036890">
    <property type="entry name" value="HATPase_C_sf"/>
</dbReference>
<dbReference type="InterPro" id="IPR003594">
    <property type="entry name" value="HATPase_dom"/>
</dbReference>
<evidence type="ECO:0000256" key="1">
    <source>
        <dbReference type="ARBA" id="ARBA00000085"/>
    </source>
</evidence>
<keyword evidence="15" id="KW-0902">Two-component regulatory system</keyword>
<evidence type="ECO:0000256" key="2">
    <source>
        <dbReference type="ARBA" id="ARBA00001966"/>
    </source>
</evidence>
<evidence type="ECO:0000256" key="11">
    <source>
        <dbReference type="ARBA" id="ARBA00022741"/>
    </source>
</evidence>
<dbReference type="PANTHER" id="PTHR24421">
    <property type="entry name" value="NITRATE/NITRITE SENSOR PROTEIN NARX-RELATED"/>
    <property type="match status" value="1"/>
</dbReference>
<keyword evidence="21" id="KW-0812">Transmembrane</keyword>
<comment type="cofactor">
    <cofactor evidence="2">
        <name>[4Fe-4S] cluster</name>
        <dbReference type="ChEBI" id="CHEBI:49883"/>
    </cofactor>
</comment>
<evidence type="ECO:0000313" key="24">
    <source>
        <dbReference type="Proteomes" id="UP000646211"/>
    </source>
</evidence>
<reference evidence="23" key="1">
    <citation type="submission" date="2020-11" db="EMBL/GenBank/DDBJ databases">
        <title>Genome of Flavobacterium soyangense.</title>
        <authorList>
            <person name="Liu Q."/>
            <person name="Xin Y.-H."/>
        </authorList>
    </citation>
    <scope>NUCLEOTIDE SEQUENCE</scope>
    <source>
        <strain evidence="23">CGMCC 1.13493</strain>
    </source>
</reference>
<feature type="repeat" description="TPR" evidence="19">
    <location>
        <begin position="186"/>
        <end position="219"/>
    </location>
</feature>
<dbReference type="SUPFAM" id="SSF55874">
    <property type="entry name" value="ATPase domain of HSP90 chaperone/DNA topoisomerase II/histidine kinase"/>
    <property type="match status" value="1"/>
</dbReference>
<protein>
    <recommendedName>
        <fullName evidence="5">Oxygen sensor histidine kinase NreB</fullName>
        <ecNumber evidence="4">2.7.13.3</ecNumber>
    </recommendedName>
    <alternativeName>
        <fullName evidence="18">Nitrogen regulation protein B</fullName>
    </alternativeName>
</protein>
<feature type="transmembrane region" description="Helical" evidence="21">
    <location>
        <begin position="414"/>
        <end position="431"/>
    </location>
</feature>
<dbReference type="GO" id="GO:0046872">
    <property type="term" value="F:metal ion binding"/>
    <property type="evidence" value="ECO:0007669"/>
    <property type="project" value="UniProtKB-KW"/>
</dbReference>
<evidence type="ECO:0000256" key="8">
    <source>
        <dbReference type="ARBA" id="ARBA00022553"/>
    </source>
</evidence>
<dbReference type="CDD" id="cd16917">
    <property type="entry name" value="HATPase_UhpB-NarQ-NarX-like"/>
    <property type="match status" value="1"/>
</dbReference>
<dbReference type="Gene3D" id="3.30.565.10">
    <property type="entry name" value="Histidine kinase-like ATPase, C-terminal domain"/>
    <property type="match status" value="1"/>
</dbReference>
<dbReference type="InterPro" id="IPR050482">
    <property type="entry name" value="Sensor_HK_TwoCompSys"/>
</dbReference>
<dbReference type="InterPro" id="IPR019734">
    <property type="entry name" value="TPR_rpt"/>
</dbReference>
<dbReference type="SMART" id="SM00028">
    <property type="entry name" value="TPR"/>
    <property type="match status" value="4"/>
</dbReference>
<feature type="coiled-coil region" evidence="20">
    <location>
        <begin position="510"/>
        <end position="537"/>
    </location>
</feature>
<comment type="catalytic activity">
    <reaction evidence="1">
        <text>ATP + protein L-histidine = ADP + protein N-phospho-L-histidine.</text>
        <dbReference type="EC" id="2.7.13.3"/>
    </reaction>
</comment>
<feature type="repeat" description="TPR" evidence="19">
    <location>
        <begin position="229"/>
        <end position="262"/>
    </location>
</feature>
<accession>A0A930U8H3</accession>
<comment type="caution">
    <text evidence="23">The sequence shown here is derived from an EMBL/GenBank/DDBJ whole genome shotgun (WGS) entry which is preliminary data.</text>
</comment>
<keyword evidence="13" id="KW-0067">ATP-binding</keyword>
<dbReference type="Gene3D" id="1.20.5.1930">
    <property type="match status" value="1"/>
</dbReference>
<keyword evidence="7" id="KW-0963">Cytoplasm</keyword>
<dbReference type="PROSITE" id="PS50005">
    <property type="entry name" value="TPR"/>
    <property type="match status" value="2"/>
</dbReference>
<evidence type="ECO:0000256" key="13">
    <source>
        <dbReference type="ARBA" id="ARBA00022840"/>
    </source>
</evidence>
<dbReference type="PANTHER" id="PTHR24421:SF10">
    <property type="entry name" value="NITRATE_NITRITE SENSOR PROTEIN NARQ"/>
    <property type="match status" value="1"/>
</dbReference>
<evidence type="ECO:0000256" key="21">
    <source>
        <dbReference type="SAM" id="Phobius"/>
    </source>
</evidence>
<dbReference type="GO" id="GO:0016020">
    <property type="term" value="C:membrane"/>
    <property type="evidence" value="ECO:0007669"/>
    <property type="project" value="InterPro"/>
</dbReference>
<keyword evidence="12" id="KW-0418">Kinase</keyword>
<dbReference type="Pfam" id="PF13424">
    <property type="entry name" value="TPR_12"/>
    <property type="match status" value="1"/>
</dbReference>